<evidence type="ECO:0000259" key="7">
    <source>
        <dbReference type="Pfam" id="PF01035"/>
    </source>
</evidence>
<dbReference type="GO" id="GO:0032259">
    <property type="term" value="P:methylation"/>
    <property type="evidence" value="ECO:0007669"/>
    <property type="project" value="UniProtKB-KW"/>
</dbReference>
<dbReference type="SUPFAM" id="SSF46767">
    <property type="entry name" value="Methylated DNA-protein cysteine methyltransferase, C-terminal domain"/>
    <property type="match status" value="1"/>
</dbReference>
<gene>
    <name evidence="8" type="ORF">V6X51_04460</name>
</gene>
<dbReference type="EMBL" id="JBAKFG010000001">
    <property type="protein sequence ID" value="MEX0372685.1"/>
    <property type="molecule type" value="Genomic_DNA"/>
</dbReference>
<dbReference type="InterPro" id="IPR036217">
    <property type="entry name" value="MethylDNA_cys_MeTrfase_DNAb"/>
</dbReference>
<keyword evidence="9" id="KW-1185">Reference proteome</keyword>
<evidence type="ECO:0000256" key="4">
    <source>
        <dbReference type="ARBA" id="ARBA00022763"/>
    </source>
</evidence>
<comment type="caution">
    <text evidence="8">The sequence shown here is derived from an EMBL/GenBank/DDBJ whole genome shotgun (WGS) entry which is preliminary data.</text>
</comment>
<keyword evidence="4" id="KW-0227">DNA damage</keyword>
<dbReference type="PANTHER" id="PTHR10815:SF13">
    <property type="entry name" value="METHYLATED-DNA--PROTEIN-CYSTEINE METHYLTRANSFERASE"/>
    <property type="match status" value="1"/>
</dbReference>
<evidence type="ECO:0000256" key="3">
    <source>
        <dbReference type="ARBA" id="ARBA00022679"/>
    </source>
</evidence>
<dbReference type="NCBIfam" id="TIGR00589">
    <property type="entry name" value="ogt"/>
    <property type="match status" value="1"/>
</dbReference>
<dbReference type="PANTHER" id="PTHR10815">
    <property type="entry name" value="METHYLATED-DNA--PROTEIN-CYSTEINE METHYLTRANSFERASE"/>
    <property type="match status" value="1"/>
</dbReference>
<feature type="domain" description="Methylated-DNA-[protein]-cysteine S-methyltransferase DNA binding" evidence="7">
    <location>
        <begin position="76"/>
        <end position="155"/>
    </location>
</feature>
<sequence>MGLPAIEITAVDRRPASPHRALWHGPWGTLLLVGHARWLTAAVFQGPPPGRPGTAHPLPAPWGGRRRLRLALHGSAFQMQVWRALAELRAGEPVSYSELATRIGRPGAARAVASAVAANPVPVLLPCHRVIRRNGQIGQYIGGASRKRDLLAHERIERSNPHVRERP</sequence>
<reference evidence="8 9" key="1">
    <citation type="submission" date="2024-02" db="EMBL/GenBank/DDBJ databases">
        <title>New especies of Spiribacter isolated from saline water.</title>
        <authorList>
            <person name="Leon M.J."/>
            <person name="De La Haba R."/>
            <person name="Sanchez-Porro C."/>
            <person name="Ventosa A."/>
        </authorList>
    </citation>
    <scope>NUCLEOTIDE SEQUENCE [LARGE SCALE GENOMIC DNA]</scope>
    <source>
        <strain evidence="9">ag22IC6-196</strain>
    </source>
</reference>
<dbReference type="InterPro" id="IPR036388">
    <property type="entry name" value="WH-like_DNA-bd_sf"/>
</dbReference>
<evidence type="ECO:0000313" key="8">
    <source>
        <dbReference type="EMBL" id="MEX0372685.1"/>
    </source>
</evidence>
<organism evidence="8 9">
    <name type="scientific">Spiribacter roseus</name>
    <dbReference type="NCBI Taxonomy" id="1855875"/>
    <lineage>
        <taxon>Bacteria</taxon>
        <taxon>Pseudomonadati</taxon>
        <taxon>Pseudomonadota</taxon>
        <taxon>Gammaproteobacteria</taxon>
        <taxon>Chromatiales</taxon>
        <taxon>Ectothiorhodospiraceae</taxon>
        <taxon>Spiribacter</taxon>
    </lineage>
</organism>
<dbReference type="RefSeq" id="WP_367951265.1">
    <property type="nucleotide sequence ID" value="NZ_JBAKFE010000003.1"/>
</dbReference>
<keyword evidence="2 8" id="KW-0489">Methyltransferase</keyword>
<dbReference type="InterPro" id="IPR001497">
    <property type="entry name" value="MethylDNA_cys_MeTrfase_AS"/>
</dbReference>
<evidence type="ECO:0000313" key="9">
    <source>
        <dbReference type="Proteomes" id="UP001556636"/>
    </source>
</evidence>
<dbReference type="Proteomes" id="UP001556636">
    <property type="component" value="Unassembled WGS sequence"/>
</dbReference>
<proteinExistence type="predicted"/>
<keyword evidence="5" id="KW-0234">DNA repair</keyword>
<protein>
    <submittedName>
        <fullName evidence="8">Methylated-DNA--[protein]-cysteine S-methyltransferase</fullName>
        <ecNumber evidence="8">2.1.1.63</ecNumber>
    </submittedName>
</protein>
<dbReference type="Gene3D" id="1.10.10.10">
    <property type="entry name" value="Winged helix-like DNA-binding domain superfamily/Winged helix DNA-binding domain"/>
    <property type="match status" value="1"/>
</dbReference>
<comment type="catalytic activity">
    <reaction evidence="6">
        <text>a 6-O-methyl-2'-deoxyguanosine in DNA + L-cysteinyl-[protein] = S-methyl-L-cysteinyl-[protein] + a 2'-deoxyguanosine in DNA</text>
        <dbReference type="Rhea" id="RHEA:24000"/>
        <dbReference type="Rhea" id="RHEA-COMP:10131"/>
        <dbReference type="Rhea" id="RHEA-COMP:10132"/>
        <dbReference type="Rhea" id="RHEA-COMP:11367"/>
        <dbReference type="Rhea" id="RHEA-COMP:11368"/>
        <dbReference type="ChEBI" id="CHEBI:29950"/>
        <dbReference type="ChEBI" id="CHEBI:82612"/>
        <dbReference type="ChEBI" id="CHEBI:85445"/>
        <dbReference type="ChEBI" id="CHEBI:85448"/>
        <dbReference type="EC" id="2.1.1.63"/>
    </reaction>
</comment>
<comment type="catalytic activity">
    <reaction evidence="1">
        <text>a 4-O-methyl-thymidine in DNA + L-cysteinyl-[protein] = a thymidine in DNA + S-methyl-L-cysteinyl-[protein]</text>
        <dbReference type="Rhea" id="RHEA:53428"/>
        <dbReference type="Rhea" id="RHEA-COMP:10131"/>
        <dbReference type="Rhea" id="RHEA-COMP:10132"/>
        <dbReference type="Rhea" id="RHEA-COMP:13555"/>
        <dbReference type="Rhea" id="RHEA-COMP:13556"/>
        <dbReference type="ChEBI" id="CHEBI:29950"/>
        <dbReference type="ChEBI" id="CHEBI:82612"/>
        <dbReference type="ChEBI" id="CHEBI:137386"/>
        <dbReference type="ChEBI" id="CHEBI:137387"/>
        <dbReference type="EC" id="2.1.1.63"/>
    </reaction>
</comment>
<dbReference type="PROSITE" id="PS00374">
    <property type="entry name" value="MGMT"/>
    <property type="match status" value="1"/>
</dbReference>
<dbReference type="InterPro" id="IPR014048">
    <property type="entry name" value="MethylDNA_cys_MeTrfase_DNA-bd"/>
</dbReference>
<dbReference type="EC" id="2.1.1.63" evidence="8"/>
<evidence type="ECO:0000256" key="2">
    <source>
        <dbReference type="ARBA" id="ARBA00022603"/>
    </source>
</evidence>
<dbReference type="Pfam" id="PF01035">
    <property type="entry name" value="DNA_binding_1"/>
    <property type="match status" value="1"/>
</dbReference>
<evidence type="ECO:0000256" key="1">
    <source>
        <dbReference type="ARBA" id="ARBA00001286"/>
    </source>
</evidence>
<dbReference type="GO" id="GO:0003908">
    <property type="term" value="F:methylated-DNA-[protein]-cysteine S-methyltransferase activity"/>
    <property type="evidence" value="ECO:0007669"/>
    <property type="project" value="UniProtKB-EC"/>
</dbReference>
<keyword evidence="3 8" id="KW-0808">Transferase</keyword>
<evidence type="ECO:0000256" key="6">
    <source>
        <dbReference type="ARBA" id="ARBA00049348"/>
    </source>
</evidence>
<dbReference type="CDD" id="cd06445">
    <property type="entry name" value="ATase"/>
    <property type="match status" value="1"/>
</dbReference>
<evidence type="ECO:0000256" key="5">
    <source>
        <dbReference type="ARBA" id="ARBA00023204"/>
    </source>
</evidence>
<name>A0ABV3RWY1_9GAMM</name>
<accession>A0ABV3RWY1</accession>